<dbReference type="Gene3D" id="3.40.50.2300">
    <property type="match status" value="1"/>
</dbReference>
<name>A0A150J9Z0_9EURY</name>
<dbReference type="InterPro" id="IPR011006">
    <property type="entry name" value="CheY-like_superfamily"/>
</dbReference>
<feature type="domain" description="Response regulatory" evidence="2">
    <location>
        <begin position="1"/>
        <end position="112"/>
    </location>
</feature>
<dbReference type="InterPro" id="IPR052048">
    <property type="entry name" value="ST_Response_Regulator"/>
</dbReference>
<dbReference type="PANTHER" id="PTHR43228:SF1">
    <property type="entry name" value="TWO-COMPONENT RESPONSE REGULATOR ARR22"/>
    <property type="match status" value="1"/>
</dbReference>
<dbReference type="PROSITE" id="PS50110">
    <property type="entry name" value="RESPONSE_REGULATORY"/>
    <property type="match status" value="1"/>
</dbReference>
<dbReference type="AlphaFoldDB" id="A0A150J9Z0"/>
<proteinExistence type="predicted"/>
<reference evidence="3 4" key="1">
    <citation type="journal article" date="2016" name="ISME J.">
        <title>Chasing the elusive Euryarchaeota class WSA2: genomes reveal a uniquely fastidious methyl-reducing methanogen.</title>
        <authorList>
            <person name="Nobu M.K."/>
            <person name="Narihiro T."/>
            <person name="Kuroda K."/>
            <person name="Mei R."/>
            <person name="Liu W.T."/>
        </authorList>
    </citation>
    <scope>NUCLEOTIDE SEQUENCE [LARGE SCALE GENOMIC DNA]</scope>
    <source>
        <strain evidence="3">U1lsi0528_Bin089</strain>
    </source>
</reference>
<sequence length="114" mass="13045">MVKVLIAEDYLELLDFYKISLGYELILAKDGEEALEMYKKHKPDIALMDLKLPKKDGLEVIKEILNYDPDARIVAITAYGYLGPKALEVGAKEVIRKPFKISELNELINKYSKK</sequence>
<gene>
    <name evidence="3" type="ORF">AMQ74_00205</name>
</gene>
<organism evidence="3 4">
    <name type="scientific">Candidatus Methanofastidiosum methylothiophilum</name>
    <dbReference type="NCBI Taxonomy" id="1705564"/>
    <lineage>
        <taxon>Archaea</taxon>
        <taxon>Methanobacteriati</taxon>
        <taxon>Methanobacteriota</taxon>
        <taxon>Stenosarchaea group</taxon>
        <taxon>Candidatus Methanofastidiosia</taxon>
        <taxon>Candidatus Methanofastidiosales</taxon>
        <taxon>Candidatus Methanofastidiosaceae</taxon>
        <taxon>Candidatus Methanofastidiosum</taxon>
    </lineage>
</organism>
<evidence type="ECO:0000313" key="4">
    <source>
        <dbReference type="Proteomes" id="UP000075578"/>
    </source>
</evidence>
<dbReference type="GO" id="GO:0000160">
    <property type="term" value="P:phosphorelay signal transduction system"/>
    <property type="evidence" value="ECO:0007669"/>
    <property type="project" value="InterPro"/>
</dbReference>
<evidence type="ECO:0000259" key="2">
    <source>
        <dbReference type="PROSITE" id="PS50110"/>
    </source>
</evidence>
<feature type="modified residue" description="4-aspartylphosphate" evidence="1">
    <location>
        <position position="49"/>
    </location>
</feature>
<dbReference type="SMART" id="SM00448">
    <property type="entry name" value="REC"/>
    <property type="match status" value="1"/>
</dbReference>
<keyword evidence="1" id="KW-0597">Phosphoprotein</keyword>
<dbReference type="EMBL" id="LNGD01000006">
    <property type="protein sequence ID" value="KYC54059.1"/>
    <property type="molecule type" value="Genomic_DNA"/>
</dbReference>
<evidence type="ECO:0000313" key="3">
    <source>
        <dbReference type="EMBL" id="KYC54059.1"/>
    </source>
</evidence>
<accession>A0A150J9Z0</accession>
<comment type="caution">
    <text evidence="3">The sequence shown here is derived from an EMBL/GenBank/DDBJ whole genome shotgun (WGS) entry which is preliminary data.</text>
</comment>
<dbReference type="SUPFAM" id="SSF52172">
    <property type="entry name" value="CheY-like"/>
    <property type="match status" value="1"/>
</dbReference>
<dbReference type="Pfam" id="PF00072">
    <property type="entry name" value="Response_reg"/>
    <property type="match status" value="1"/>
</dbReference>
<evidence type="ECO:0000256" key="1">
    <source>
        <dbReference type="PROSITE-ProRule" id="PRU00169"/>
    </source>
</evidence>
<protein>
    <submittedName>
        <fullName evidence="3">Acetoacetate metabolism regulatory protein AtoC</fullName>
    </submittedName>
</protein>
<dbReference type="PANTHER" id="PTHR43228">
    <property type="entry name" value="TWO-COMPONENT RESPONSE REGULATOR"/>
    <property type="match status" value="1"/>
</dbReference>
<dbReference type="Proteomes" id="UP000075578">
    <property type="component" value="Unassembled WGS sequence"/>
</dbReference>
<dbReference type="InterPro" id="IPR001789">
    <property type="entry name" value="Sig_transdc_resp-reg_receiver"/>
</dbReference>